<keyword evidence="6 7" id="KW-0472">Membrane</keyword>
<evidence type="ECO:0000256" key="2">
    <source>
        <dbReference type="ARBA" id="ARBA00010792"/>
    </source>
</evidence>
<dbReference type="GO" id="GO:0005886">
    <property type="term" value="C:plasma membrane"/>
    <property type="evidence" value="ECO:0007669"/>
    <property type="project" value="UniProtKB-SubCell"/>
</dbReference>
<sequence>MTIDTLMLVAAASDADELSGLSGWVVDVIDALGVLGVGALTLLENLFPPIPSEVVLPLAGYLAERDRMHLLGAVVAATIGSLIGALALYGLGRRWGEQRVNDLLVRVPLVEREDLDRAQAWFRRHGGSSVLIGRLVPGVRSIVSLPAGFQAMPFPAFIGLTLLGTVAWNCLLVGAGYLLGSQWQSVGRYSDYIDVAVILALLVLIGRAVWRRRDRIGSRN</sequence>
<evidence type="ECO:0000313" key="10">
    <source>
        <dbReference type="Proteomes" id="UP000334019"/>
    </source>
</evidence>
<comment type="subcellular location">
    <subcellularLocation>
        <location evidence="1">Cell membrane</location>
        <topology evidence="1">Multi-pass membrane protein</topology>
    </subcellularLocation>
</comment>
<evidence type="ECO:0000256" key="7">
    <source>
        <dbReference type="SAM" id="Phobius"/>
    </source>
</evidence>
<name>A0A5Q2RH97_9ACTN</name>
<keyword evidence="10" id="KW-1185">Reference proteome</keyword>
<dbReference type="Proteomes" id="UP000334019">
    <property type="component" value="Chromosome"/>
</dbReference>
<evidence type="ECO:0000256" key="1">
    <source>
        <dbReference type="ARBA" id="ARBA00004651"/>
    </source>
</evidence>
<dbReference type="AlphaFoldDB" id="A0A5Q2RH97"/>
<evidence type="ECO:0000256" key="4">
    <source>
        <dbReference type="ARBA" id="ARBA00022692"/>
    </source>
</evidence>
<gene>
    <name evidence="9" type="ORF">GH723_03465</name>
</gene>
<keyword evidence="5 7" id="KW-1133">Transmembrane helix</keyword>
<feature type="domain" description="VTT" evidence="8">
    <location>
        <begin position="50"/>
        <end position="177"/>
    </location>
</feature>
<proteinExistence type="inferred from homology"/>
<feature type="transmembrane region" description="Helical" evidence="7">
    <location>
        <begin position="157"/>
        <end position="180"/>
    </location>
</feature>
<feature type="transmembrane region" description="Helical" evidence="7">
    <location>
        <begin position="70"/>
        <end position="91"/>
    </location>
</feature>
<accession>A0A5Q2RH97</accession>
<evidence type="ECO:0000313" key="9">
    <source>
        <dbReference type="EMBL" id="QGG94232.1"/>
    </source>
</evidence>
<comment type="similarity">
    <text evidence="2">Belongs to the DedA family.</text>
</comment>
<reference evidence="9 10" key="1">
    <citation type="submission" date="2019-11" db="EMBL/GenBank/DDBJ databases">
        <authorList>
            <person name="He Y."/>
        </authorList>
    </citation>
    <scope>NUCLEOTIDE SEQUENCE [LARGE SCALE GENOMIC DNA]</scope>
    <source>
        <strain evidence="9 10">SCSIO 58843</strain>
    </source>
</reference>
<evidence type="ECO:0000256" key="5">
    <source>
        <dbReference type="ARBA" id="ARBA00022989"/>
    </source>
</evidence>
<dbReference type="KEGG" id="atq:GH723_03465"/>
<dbReference type="RefSeq" id="WP_153758338.1">
    <property type="nucleotide sequence ID" value="NZ_CP045851.1"/>
</dbReference>
<evidence type="ECO:0000256" key="6">
    <source>
        <dbReference type="ARBA" id="ARBA00023136"/>
    </source>
</evidence>
<dbReference type="InterPro" id="IPR051311">
    <property type="entry name" value="DedA_domain"/>
</dbReference>
<evidence type="ECO:0000259" key="8">
    <source>
        <dbReference type="Pfam" id="PF09335"/>
    </source>
</evidence>
<keyword evidence="3" id="KW-1003">Cell membrane</keyword>
<dbReference type="PANTHER" id="PTHR42709">
    <property type="entry name" value="ALKALINE PHOSPHATASE LIKE PROTEIN"/>
    <property type="match status" value="1"/>
</dbReference>
<organism evidence="9 10">
    <name type="scientific">Actinomarinicola tropica</name>
    <dbReference type="NCBI Taxonomy" id="2789776"/>
    <lineage>
        <taxon>Bacteria</taxon>
        <taxon>Bacillati</taxon>
        <taxon>Actinomycetota</taxon>
        <taxon>Acidimicrobiia</taxon>
        <taxon>Acidimicrobiales</taxon>
        <taxon>Iamiaceae</taxon>
        <taxon>Actinomarinicola</taxon>
    </lineage>
</organism>
<protein>
    <submittedName>
        <fullName evidence="9">DedA family protein</fullName>
    </submittedName>
</protein>
<keyword evidence="4 7" id="KW-0812">Transmembrane</keyword>
<dbReference type="InterPro" id="IPR032816">
    <property type="entry name" value="VTT_dom"/>
</dbReference>
<dbReference type="EMBL" id="CP045851">
    <property type="protein sequence ID" value="QGG94232.1"/>
    <property type="molecule type" value="Genomic_DNA"/>
</dbReference>
<dbReference type="Pfam" id="PF09335">
    <property type="entry name" value="VTT_dom"/>
    <property type="match status" value="1"/>
</dbReference>
<dbReference type="PANTHER" id="PTHR42709:SF6">
    <property type="entry name" value="UNDECAPRENYL PHOSPHATE TRANSPORTER A"/>
    <property type="match status" value="1"/>
</dbReference>
<feature type="transmembrane region" description="Helical" evidence="7">
    <location>
        <begin position="192"/>
        <end position="210"/>
    </location>
</feature>
<evidence type="ECO:0000256" key="3">
    <source>
        <dbReference type="ARBA" id="ARBA00022475"/>
    </source>
</evidence>